<evidence type="ECO:0000313" key="3">
    <source>
        <dbReference type="Proteomes" id="UP001159363"/>
    </source>
</evidence>
<proteinExistence type="predicted"/>
<accession>A0ABQ9IGI1</accession>
<name>A0ABQ9IGI1_9NEOP</name>
<gene>
    <name evidence="2" type="ORF">PR048_000794</name>
</gene>
<dbReference type="EMBL" id="JARBHB010000001">
    <property type="protein sequence ID" value="KAJ8895461.1"/>
    <property type="molecule type" value="Genomic_DNA"/>
</dbReference>
<organism evidence="2 3">
    <name type="scientific">Dryococelus australis</name>
    <dbReference type="NCBI Taxonomy" id="614101"/>
    <lineage>
        <taxon>Eukaryota</taxon>
        <taxon>Metazoa</taxon>
        <taxon>Ecdysozoa</taxon>
        <taxon>Arthropoda</taxon>
        <taxon>Hexapoda</taxon>
        <taxon>Insecta</taxon>
        <taxon>Pterygota</taxon>
        <taxon>Neoptera</taxon>
        <taxon>Polyneoptera</taxon>
        <taxon>Phasmatodea</taxon>
        <taxon>Verophasmatodea</taxon>
        <taxon>Anareolatae</taxon>
        <taxon>Phasmatidae</taxon>
        <taxon>Eurycanthinae</taxon>
        <taxon>Dryococelus</taxon>
    </lineage>
</organism>
<evidence type="ECO:0000313" key="2">
    <source>
        <dbReference type="EMBL" id="KAJ8895461.1"/>
    </source>
</evidence>
<reference evidence="2 3" key="1">
    <citation type="submission" date="2023-02" db="EMBL/GenBank/DDBJ databases">
        <title>LHISI_Scaffold_Assembly.</title>
        <authorList>
            <person name="Stuart O.P."/>
            <person name="Cleave R."/>
            <person name="Magrath M.J.L."/>
            <person name="Mikheyev A.S."/>
        </authorList>
    </citation>
    <scope>NUCLEOTIDE SEQUENCE [LARGE SCALE GENOMIC DNA]</scope>
    <source>
        <strain evidence="2">Daus_M_001</strain>
        <tissue evidence="2">Leg muscle</tissue>
    </source>
</reference>
<feature type="region of interest" description="Disordered" evidence="1">
    <location>
        <begin position="265"/>
        <end position="289"/>
    </location>
</feature>
<feature type="compositionally biased region" description="Basic and acidic residues" evidence="1">
    <location>
        <begin position="141"/>
        <end position="157"/>
    </location>
</feature>
<evidence type="ECO:0000256" key="1">
    <source>
        <dbReference type="SAM" id="MobiDB-lite"/>
    </source>
</evidence>
<sequence>MKGRGKRATLEKTRRPAVSSGTISTRKNPNLPGIQSEAGRAAPTHLFPPPPASHSVGGNFINSNAYANQRLLAYLTPQPIGNYSQSAVASQTLTALRGRSEDDLYSVVLKCYRYPATGGLENSRTKSREPMSVIEVSMGQRRNERVGETGDPREKPEVLSGTIPTCKNSGVTRPGIEPDSPWPEASRLTAHPPQPSTLKFLVIIANNIFTVSRLQEKLDLTMNGFSASAAYFHRGSEVAAILSSTVQRCRKHVAAPSKVTNRQLARRGNDPIPGSRKKAKGTATRTAERKVSGSIRRPVKVVRRGPRALVMVRSDLRELPRSEQDLAGEWLEPIIFRRDLSAPTLSSS</sequence>
<keyword evidence="3" id="KW-1185">Reference proteome</keyword>
<dbReference type="Proteomes" id="UP001159363">
    <property type="component" value="Chromosome 1"/>
</dbReference>
<comment type="caution">
    <text evidence="2">The sequence shown here is derived from an EMBL/GenBank/DDBJ whole genome shotgun (WGS) entry which is preliminary data.</text>
</comment>
<feature type="region of interest" description="Disordered" evidence="1">
    <location>
        <begin position="1"/>
        <end position="45"/>
    </location>
</feature>
<protein>
    <submittedName>
        <fullName evidence="2">Uncharacterized protein</fullName>
    </submittedName>
</protein>
<feature type="region of interest" description="Disordered" evidence="1">
    <location>
        <begin position="139"/>
        <end position="191"/>
    </location>
</feature>
<feature type="compositionally biased region" description="Polar residues" evidence="1">
    <location>
        <begin position="162"/>
        <end position="171"/>
    </location>
</feature>
<feature type="compositionally biased region" description="Polar residues" evidence="1">
    <location>
        <begin position="19"/>
        <end position="28"/>
    </location>
</feature>